<dbReference type="RefSeq" id="WP_301141073.1">
    <property type="nucleotide sequence ID" value="NZ_JAUHQA010000001.1"/>
</dbReference>
<name>A0ABT8GEJ2_9MICO</name>
<reference evidence="7" key="1">
    <citation type="submission" date="2023-06" db="EMBL/GenBank/DDBJ databases">
        <title>Egi l300058.</title>
        <authorList>
            <person name="Gao L."/>
            <person name="Fang B.-Z."/>
            <person name="Li W.-J."/>
        </authorList>
    </citation>
    <scope>NUCLEOTIDE SEQUENCE</scope>
    <source>
        <strain evidence="7">EGI L300058</strain>
    </source>
</reference>
<organism evidence="7 8">
    <name type="scientific">Demequina muriae</name>
    <dbReference type="NCBI Taxonomy" id="3051664"/>
    <lineage>
        <taxon>Bacteria</taxon>
        <taxon>Bacillati</taxon>
        <taxon>Actinomycetota</taxon>
        <taxon>Actinomycetes</taxon>
        <taxon>Micrococcales</taxon>
        <taxon>Demequinaceae</taxon>
        <taxon>Demequina</taxon>
    </lineage>
</organism>
<comment type="caution">
    <text evidence="7">The sequence shown here is derived from an EMBL/GenBank/DDBJ whole genome shotgun (WGS) entry which is preliminary data.</text>
</comment>
<dbReference type="Gene3D" id="1.20.120.910">
    <property type="entry name" value="DksA, coiled-coil domain"/>
    <property type="match status" value="1"/>
</dbReference>
<evidence type="ECO:0000256" key="3">
    <source>
        <dbReference type="ARBA" id="ARBA00022833"/>
    </source>
</evidence>
<keyword evidence="1" id="KW-0479">Metal-binding</keyword>
<protein>
    <submittedName>
        <fullName evidence="7">TraR/DksA C4-type zinc finger protein</fullName>
    </submittedName>
</protein>
<evidence type="ECO:0000313" key="7">
    <source>
        <dbReference type="EMBL" id="MDN4479847.1"/>
    </source>
</evidence>
<gene>
    <name evidence="7" type="ORF">QQX02_02780</name>
</gene>
<proteinExistence type="predicted"/>
<dbReference type="Proteomes" id="UP001172708">
    <property type="component" value="Unassembled WGS sequence"/>
</dbReference>
<sequence>MAPDERQRALLVEQQERIRARVAELEAEMDALTRARRGEFDDDEHDPEGATLSSQWSMLAGLLESARDDERHAAGAVERLEAGEYGICVACQRPIPPAQLEARPLRERCVACSA</sequence>
<dbReference type="EMBL" id="JAUHQA010000001">
    <property type="protein sequence ID" value="MDN4479847.1"/>
    <property type="molecule type" value="Genomic_DNA"/>
</dbReference>
<dbReference type="InterPro" id="IPR000962">
    <property type="entry name" value="Znf_DskA_TraR"/>
</dbReference>
<evidence type="ECO:0000256" key="5">
    <source>
        <dbReference type="SAM" id="Coils"/>
    </source>
</evidence>
<dbReference type="Pfam" id="PF01258">
    <property type="entry name" value="zf-dskA_traR"/>
    <property type="match status" value="1"/>
</dbReference>
<dbReference type="PANTHER" id="PTHR33823">
    <property type="entry name" value="RNA POLYMERASE-BINDING TRANSCRIPTION FACTOR DKSA-RELATED"/>
    <property type="match status" value="1"/>
</dbReference>
<keyword evidence="5" id="KW-0175">Coiled coil</keyword>
<evidence type="ECO:0000313" key="8">
    <source>
        <dbReference type="Proteomes" id="UP001172708"/>
    </source>
</evidence>
<accession>A0ABT8GEJ2</accession>
<evidence type="ECO:0000259" key="6">
    <source>
        <dbReference type="Pfam" id="PF01258"/>
    </source>
</evidence>
<evidence type="ECO:0000256" key="1">
    <source>
        <dbReference type="ARBA" id="ARBA00022723"/>
    </source>
</evidence>
<feature type="zinc finger region" description="dksA C4-type" evidence="4">
    <location>
        <begin position="88"/>
        <end position="112"/>
    </location>
</feature>
<dbReference type="PROSITE" id="PS51128">
    <property type="entry name" value="ZF_DKSA_2"/>
    <property type="match status" value="1"/>
</dbReference>
<feature type="coiled-coil region" evidence="5">
    <location>
        <begin position="8"/>
        <end position="35"/>
    </location>
</feature>
<keyword evidence="3" id="KW-0862">Zinc</keyword>
<dbReference type="PANTHER" id="PTHR33823:SF4">
    <property type="entry name" value="GENERAL STRESS PROTEIN 16O"/>
    <property type="match status" value="1"/>
</dbReference>
<keyword evidence="8" id="KW-1185">Reference proteome</keyword>
<feature type="domain" description="Zinc finger DksA/TraR C4-type" evidence="6">
    <location>
        <begin position="83"/>
        <end position="112"/>
    </location>
</feature>
<evidence type="ECO:0000256" key="4">
    <source>
        <dbReference type="PROSITE-ProRule" id="PRU00510"/>
    </source>
</evidence>
<keyword evidence="2" id="KW-0863">Zinc-finger</keyword>
<evidence type="ECO:0000256" key="2">
    <source>
        <dbReference type="ARBA" id="ARBA00022771"/>
    </source>
</evidence>